<dbReference type="Proteomes" id="UP001370758">
    <property type="component" value="Unassembled WGS sequence"/>
</dbReference>
<accession>A0AAV9W472</accession>
<gene>
    <name evidence="3" type="ORF">TWF481_009210</name>
</gene>
<feature type="region of interest" description="Disordered" evidence="1">
    <location>
        <begin position="1"/>
        <end position="57"/>
    </location>
</feature>
<evidence type="ECO:0000313" key="3">
    <source>
        <dbReference type="EMBL" id="KAK6501368.1"/>
    </source>
</evidence>
<feature type="region of interest" description="Disordered" evidence="1">
    <location>
        <begin position="535"/>
        <end position="562"/>
    </location>
</feature>
<protein>
    <recommendedName>
        <fullName evidence="2">Peptidase S8/S53 domain-containing protein</fullName>
    </recommendedName>
</protein>
<name>A0AAV9W472_9PEZI</name>
<proteinExistence type="predicted"/>
<sequence>MFKKEPIRRDSMNYGGFDSGYTPRDRDRGRSYNNDYDPSAKQTHQKEDKMSKEDEQNQVEIRHKEIWKFLKSNEYPPNWEDLGSQRGPYEDIEKNGPSDNNFLHWLADKVKGKKVPLDQVLFFEHLIIQRPQMLAEPNEDSQTPLALLIELSPILAFSALNIWVPPELYEDKFSSRQCSGCKSNPTSTTSCRLREIRPAMLEHCARPGTANIDITAKGGNACLLNIIDVEKLEKTNERMKEALIQGIGHVPHCSASASEFPDDCDSTRRFEFFANLLKRKMLSSISSGPGTQDRRLPKLTALKMLWDASSCSENVFLKCHDSRKRSLLHIAVELYSPNEKNEVDHKFVHDIIEILIESCPKSIYSKPDPRVEKTSYDLLKEYEADVEKREARAAELREQRSLESRGLGRTAADRQNGSAVAFPARGNQPSDNRMTHVPAAKEGTEPHSKLHCIRKTKNLMKMICIGGIGVEKTKPEKLKYLYGNRDELQICLNLGETTSRPLGTKYLDVLKQQLGDYEEILESVNLPGAPIRDQSIQSGLGYPSSHGGQQLRNSEFPSSNQAAQKDQYVETFKWLRKQKVKKIFKVQVNEIDDPLHPQIIPHSNYAIRKCLEGFEVETFDWKKYDICSETILRAAPNVRVVHLYSTANTAVLRGWAAADGLVKLKRNFHDANDCRGYEETLKRNLGAELPGIRIKFNYRSGHGSRTNLFNPQMEARYDSSFLHMKQSSWIQQLSLCQKFIYDRIKDISSFPDIKKPEVKVAILDDGISWDFLQNQALIGELQRSIKGKTHRGDSQPFIRDDVNTNHGTEMAACVRSVCPMATLFIQRLDDKMGDSSQSYITSATRAIEDAVSQGVDIISMSWSFAPKVEDEKAIKSFVDAIDDAAKKNIIIMAAIPNKSDPGEQKDRLPASLMRSVIRIGCVGEGNSVPWAPGTDNRFFLFPGAGVHLEHGDHDPHISSTSVSTALAAGFAALMLYFPKVQQAYSAAFLSADEANTWGINTDANKTMAAAFGRLSTNKNGNRSCVNLSSNFIDDTVSLSDENGINTFLTRRCARLFDPSFS</sequence>
<evidence type="ECO:0000259" key="2">
    <source>
        <dbReference type="Pfam" id="PF00082"/>
    </source>
</evidence>
<dbReference type="GO" id="GO:0004252">
    <property type="term" value="F:serine-type endopeptidase activity"/>
    <property type="evidence" value="ECO:0007669"/>
    <property type="project" value="InterPro"/>
</dbReference>
<feature type="compositionally biased region" description="Polar residues" evidence="1">
    <location>
        <begin position="546"/>
        <end position="562"/>
    </location>
</feature>
<reference evidence="3 4" key="1">
    <citation type="submission" date="2023-08" db="EMBL/GenBank/DDBJ databases">
        <authorList>
            <person name="Palmer J.M."/>
        </authorList>
    </citation>
    <scope>NUCLEOTIDE SEQUENCE [LARGE SCALE GENOMIC DNA]</scope>
    <source>
        <strain evidence="3 4">TWF481</strain>
    </source>
</reference>
<feature type="region of interest" description="Disordered" evidence="1">
    <location>
        <begin position="397"/>
        <end position="432"/>
    </location>
</feature>
<dbReference type="Pfam" id="PF00082">
    <property type="entry name" value="Peptidase_S8"/>
    <property type="match status" value="1"/>
</dbReference>
<dbReference type="GO" id="GO:0006508">
    <property type="term" value="P:proteolysis"/>
    <property type="evidence" value="ECO:0007669"/>
    <property type="project" value="InterPro"/>
</dbReference>
<keyword evidence="4" id="KW-1185">Reference proteome</keyword>
<feature type="compositionally biased region" description="Polar residues" evidence="1">
    <location>
        <begin position="31"/>
        <end position="42"/>
    </location>
</feature>
<feature type="compositionally biased region" description="Basic and acidic residues" evidence="1">
    <location>
        <begin position="44"/>
        <end position="57"/>
    </location>
</feature>
<evidence type="ECO:0000256" key="1">
    <source>
        <dbReference type="SAM" id="MobiDB-lite"/>
    </source>
</evidence>
<dbReference type="AlphaFoldDB" id="A0AAV9W472"/>
<feature type="compositionally biased region" description="Basic and acidic residues" evidence="1">
    <location>
        <begin position="1"/>
        <end position="11"/>
    </location>
</feature>
<dbReference type="SUPFAM" id="SSF52743">
    <property type="entry name" value="Subtilisin-like"/>
    <property type="match status" value="1"/>
</dbReference>
<dbReference type="Gene3D" id="3.40.50.200">
    <property type="entry name" value="Peptidase S8/S53 domain"/>
    <property type="match status" value="1"/>
</dbReference>
<dbReference type="EMBL" id="JAVHJL010000006">
    <property type="protein sequence ID" value="KAK6501368.1"/>
    <property type="molecule type" value="Genomic_DNA"/>
</dbReference>
<dbReference type="InterPro" id="IPR000209">
    <property type="entry name" value="Peptidase_S8/S53_dom"/>
</dbReference>
<evidence type="ECO:0000313" key="4">
    <source>
        <dbReference type="Proteomes" id="UP001370758"/>
    </source>
</evidence>
<comment type="caution">
    <text evidence="3">The sequence shown here is derived from an EMBL/GenBank/DDBJ whole genome shotgun (WGS) entry which is preliminary data.</text>
</comment>
<dbReference type="InterPro" id="IPR036852">
    <property type="entry name" value="Peptidase_S8/S53_dom_sf"/>
</dbReference>
<organism evidence="3 4">
    <name type="scientific">Arthrobotrys musiformis</name>
    <dbReference type="NCBI Taxonomy" id="47236"/>
    <lineage>
        <taxon>Eukaryota</taxon>
        <taxon>Fungi</taxon>
        <taxon>Dikarya</taxon>
        <taxon>Ascomycota</taxon>
        <taxon>Pezizomycotina</taxon>
        <taxon>Orbiliomycetes</taxon>
        <taxon>Orbiliales</taxon>
        <taxon>Orbiliaceae</taxon>
        <taxon>Arthrobotrys</taxon>
    </lineage>
</organism>
<feature type="domain" description="Peptidase S8/S53" evidence="2">
    <location>
        <begin position="757"/>
        <end position="979"/>
    </location>
</feature>